<name>A0A2Z2M8R3_THEGO</name>
<dbReference type="GeneID" id="33331795"/>
<evidence type="ECO:0000259" key="2">
    <source>
        <dbReference type="Pfam" id="PF00582"/>
    </source>
</evidence>
<evidence type="ECO:0000313" key="3">
    <source>
        <dbReference type="EMBL" id="ASJ00802.1"/>
    </source>
</evidence>
<reference evidence="3 4" key="1">
    <citation type="submission" date="2016-03" db="EMBL/GenBank/DDBJ databases">
        <title>Complete genome sequence of Thermococcus gorgonarius.</title>
        <authorList>
            <person name="Oger P.M."/>
        </authorList>
    </citation>
    <scope>NUCLEOTIDE SEQUENCE [LARGE SCALE GENOMIC DNA]</scope>
    <source>
        <strain evidence="3 4">W-12</strain>
    </source>
</reference>
<dbReference type="AlphaFoldDB" id="A0A2Z2M8R3"/>
<dbReference type="Proteomes" id="UP000250134">
    <property type="component" value="Chromosome"/>
</dbReference>
<dbReference type="InterPro" id="IPR014729">
    <property type="entry name" value="Rossmann-like_a/b/a_fold"/>
</dbReference>
<dbReference type="SUPFAM" id="SSF52402">
    <property type="entry name" value="Adenine nucleotide alpha hydrolases-like"/>
    <property type="match status" value="1"/>
</dbReference>
<evidence type="ECO:0000313" key="4">
    <source>
        <dbReference type="Proteomes" id="UP000250134"/>
    </source>
</evidence>
<sequence length="157" mass="18222">MFRKILLPTDFSEGYCRAVLQFERMNEMRVGEVILLHVVDEGTIEELMDGYSLLYGNEEKELKDIEERLKEAAMEKLLERVDEIKRAFNAEKVTPMVRFGVPWEEIVKVAEEEDVSLILLPSHGKLGFSHEFLGSTTMRVLKKTKRPVLLIKTHEEV</sequence>
<comment type="similarity">
    <text evidence="1">Belongs to the universal stress protein A family.</text>
</comment>
<dbReference type="Pfam" id="PF00582">
    <property type="entry name" value="Usp"/>
    <property type="match status" value="1"/>
</dbReference>
<dbReference type="CDD" id="cd00293">
    <property type="entry name" value="USP-like"/>
    <property type="match status" value="1"/>
</dbReference>
<dbReference type="InterPro" id="IPR006015">
    <property type="entry name" value="Universal_stress_UspA"/>
</dbReference>
<dbReference type="PANTHER" id="PTHR46268:SF6">
    <property type="entry name" value="UNIVERSAL STRESS PROTEIN UP12"/>
    <property type="match status" value="1"/>
</dbReference>
<proteinExistence type="inferred from homology"/>
<dbReference type="EMBL" id="CP014855">
    <property type="protein sequence ID" value="ASJ00802.1"/>
    <property type="molecule type" value="Genomic_DNA"/>
</dbReference>
<feature type="domain" description="UspA" evidence="2">
    <location>
        <begin position="1"/>
        <end position="152"/>
    </location>
</feature>
<keyword evidence="4" id="KW-1185">Reference proteome</keyword>
<dbReference type="InterPro" id="IPR006016">
    <property type="entry name" value="UspA"/>
</dbReference>
<protein>
    <submittedName>
        <fullName evidence="3">Universal stress protein</fullName>
    </submittedName>
</protein>
<dbReference type="Gene3D" id="3.40.50.620">
    <property type="entry name" value="HUPs"/>
    <property type="match status" value="1"/>
</dbReference>
<organism evidence="3 4">
    <name type="scientific">Thermococcus gorgonarius</name>
    <dbReference type="NCBI Taxonomy" id="71997"/>
    <lineage>
        <taxon>Archaea</taxon>
        <taxon>Methanobacteriati</taxon>
        <taxon>Methanobacteriota</taxon>
        <taxon>Thermococci</taxon>
        <taxon>Thermococcales</taxon>
        <taxon>Thermococcaceae</taxon>
        <taxon>Thermococcus</taxon>
    </lineage>
</organism>
<evidence type="ECO:0000256" key="1">
    <source>
        <dbReference type="ARBA" id="ARBA00008791"/>
    </source>
</evidence>
<gene>
    <name evidence="3" type="ORF">A3K92_04555</name>
</gene>
<dbReference type="RefSeq" id="WP_088885139.1">
    <property type="nucleotide sequence ID" value="NZ_CP014855.1"/>
</dbReference>
<dbReference type="KEGG" id="tgg:A3K92_04555"/>
<dbReference type="PRINTS" id="PR01438">
    <property type="entry name" value="UNVRSLSTRESS"/>
</dbReference>
<accession>A0A2Z2M8R3</accession>
<dbReference type="PANTHER" id="PTHR46268">
    <property type="entry name" value="STRESS RESPONSE PROTEIN NHAX"/>
    <property type="match status" value="1"/>
</dbReference>